<feature type="chain" id="PRO_5004202652" evidence="3">
    <location>
        <begin position="23"/>
        <end position="1535"/>
    </location>
</feature>
<feature type="domain" description="EGF-like" evidence="4">
    <location>
        <begin position="635"/>
        <end position="667"/>
    </location>
</feature>
<feature type="transmembrane region" description="Helical" evidence="2">
    <location>
        <begin position="1217"/>
        <end position="1237"/>
    </location>
</feature>
<keyword evidence="6" id="KW-1185">Reference proteome</keyword>
<dbReference type="Gene3D" id="3.90.132.10">
    <property type="entry name" value="Leishmanolysin , domain 2"/>
    <property type="match status" value="1"/>
</dbReference>
<evidence type="ECO:0000313" key="5">
    <source>
        <dbReference type="EMBL" id="EAS06483.2"/>
    </source>
</evidence>
<feature type="signal peptide" evidence="3">
    <location>
        <begin position="1"/>
        <end position="22"/>
    </location>
</feature>
<keyword evidence="3" id="KW-0732">Signal</keyword>
<feature type="transmembrane region" description="Helical" evidence="2">
    <location>
        <begin position="1368"/>
        <end position="1396"/>
    </location>
</feature>
<sequence>MNPNKLLLVFLLLQNIINEVQSQQNNSSMDKTQSKQHRNLAQQLQPIRVSVDYSQFDQYFVSQSDRDYVRKIFGFFQSFASSLISVVPRQSSIANNGIIWCGSTFIGAHNAIFGYQNTDFQIVISATQSIFISSRVSYHVCNWDSNYRPILMEVRYLMRKFRQSTVANDINQLKRAFMYEGLWNKDRFTYWRNPFTPPDGDLTNRQPYNVNTDLYVSQPANGGGLNYFLKGPNVQQLVRKHFNCPTAIGLQVLNQQDLANFLPNDLFSTYADQSGDNLDNFIFSQFDVAILRDMGNYEQINDGIADTILWGQNMGCDFLNNRCDDLIKTSIKQDGNLYQCNQFSTGKFQQSQQVIQNQINSGQCPYIQDSNTISCLNVNNNSQANLFGETYGSFTSAPPTINPPIRCLYTQCDISKTYITIQLPSGEYFVCKEPYQILTINTDSYQGTINCPSNFLQFCYGAACPNNCNQKGYCQNGKCNCKNGFQGDDCSIQCPLNNCTCQSPCVNCRGSSTWCTSCLAGYKLIAEKGTCQKQCDNSCLECNLPVNPTSCTSCKDGFYLYQGQCFQCQSPCQTCSQSRNNCLTCINNYTLNHLQNVCNPICYGACKECILPQQKNSCKSCFDQNYLSQQGECLPCSSQCLNCLGDSNICTKCYPGYILNPLTFQCNPICAQNCLTCTEPLSPLSCTSCEQGYYLNNNSCLSCLSITDFTKTVPNECNGLFLFNSDCNSRCKVCLATDIKFCLNCSDQTTKTPYCDCPSNSIFLNGLCRSCPSQQFFDLASSSCLKCHPSCQSCFGIKSNQCYTCFVQNGMEFNSNSNSCSCSDKDSVLMINTLSNQQQTAVCKQGMGVNFTRFYPNYQSQYQMFQATFTMNLQQNIQNSNIQQSFKFYIPEIQSSSYEIKIEAIQKNQILFQIFQKKSFHANQLVITVSSTTQISSTENILLKPSLLNKSFTLQIGPVFIDSSSGSGQNSGGISDKLDQIVGFVNYNQQVTNSINFLNQFSIFLHLVNTIQPSALFITINTSLPPLFYTLQRVMGTFVYQNVPEQSVYRADPKDCKLSYLTIDYCDLENQNPQPYNQFQRLGFSTGFFLNIQNFLNQTIIGGCIFLLTKYLLQFYNEDLSTLKDLTKSQYQNLTVEEMKHNPNLIQQQKQIQQLRRFSGVPFGYSNKKLHLVIQFLHVKSFDYFFSTFEANLLIFSVSAHLFIRVNIFDPEVQQNALVRISTYVFIISFIFLVNLLNQGYICINKSDNLDVITENLSNELKMNAGYFCKNFHLLNFLKKWLVCCLHVELYYYPKVLIIAVIVIYSFGVLLEVFFRPFQKTYQNLVRIVGDLTFAFVYFCTLRTHQIYLSLQLQAELNQNDVNQFSLWGLIATFSLIGYNGLYLILYIINLSVILYSKLCKNFFTKYREISLELGQTTKSSYKQKQLHKKLTSSLAHKETIENNNAAIFDLNCSIYSNSQFNDQYIFQKSDRSNKNNNKINLKKQQNNNQHSQKPQKTNKIKIKIDKYGNICNKNLEKFGVPIYPQRDHLSNDQL</sequence>
<protein>
    <submittedName>
        <fullName evidence="5">Leishmanolysin family protein</fullName>
    </submittedName>
</protein>
<feature type="transmembrane region" description="Helical" evidence="2">
    <location>
        <begin position="1328"/>
        <end position="1348"/>
    </location>
</feature>
<feature type="domain" description="EGF-like" evidence="4">
    <location>
        <begin position="458"/>
        <end position="491"/>
    </location>
</feature>
<dbReference type="InterPro" id="IPR000742">
    <property type="entry name" value="EGF"/>
</dbReference>
<evidence type="ECO:0000256" key="1">
    <source>
        <dbReference type="SAM" id="MobiDB-lite"/>
    </source>
</evidence>
<feature type="region of interest" description="Disordered" evidence="1">
    <location>
        <begin position="1476"/>
        <end position="1500"/>
    </location>
</feature>
<dbReference type="PANTHER" id="PTHR23275:SF100">
    <property type="entry name" value="EGF-LIKE DOMAIN-CONTAINING PROTEIN"/>
    <property type="match status" value="1"/>
</dbReference>
<evidence type="ECO:0000313" key="6">
    <source>
        <dbReference type="Proteomes" id="UP000009168"/>
    </source>
</evidence>
<proteinExistence type="predicted"/>
<dbReference type="KEGG" id="tet:TTHERM_00864880"/>
<feature type="domain" description="EGF-like" evidence="4">
    <location>
        <begin position="500"/>
        <end position="532"/>
    </location>
</feature>
<dbReference type="OrthoDB" id="418560at2759"/>
<dbReference type="InParanoid" id="Q24FH5"/>
<feature type="domain" description="EGF-like" evidence="4">
    <location>
        <begin position="534"/>
        <end position="566"/>
    </location>
</feature>
<feature type="transmembrane region" description="Helical" evidence="2">
    <location>
        <begin position="1296"/>
        <end position="1316"/>
    </location>
</feature>
<feature type="transmembrane region" description="Helical" evidence="2">
    <location>
        <begin position="1184"/>
        <end position="1205"/>
    </location>
</feature>
<accession>Q24FH5</accession>
<feature type="compositionally biased region" description="Low complexity" evidence="1">
    <location>
        <begin position="1476"/>
        <end position="1496"/>
    </location>
</feature>
<dbReference type="SUPFAM" id="SSF55486">
    <property type="entry name" value="Metalloproteases ('zincins'), catalytic domain"/>
    <property type="match status" value="1"/>
</dbReference>
<dbReference type="InterPro" id="IPR006212">
    <property type="entry name" value="Furin_repeat"/>
</dbReference>
<dbReference type="RefSeq" id="XP_001026728.2">
    <property type="nucleotide sequence ID" value="XM_001026728.2"/>
</dbReference>
<dbReference type="InterPro" id="IPR052798">
    <property type="entry name" value="Giardia_VSA"/>
</dbReference>
<reference evidence="6" key="1">
    <citation type="journal article" date="2006" name="PLoS Biol.">
        <title>Macronuclear genome sequence of the ciliate Tetrahymena thermophila, a model eukaryote.</title>
        <authorList>
            <person name="Eisen J.A."/>
            <person name="Coyne R.S."/>
            <person name="Wu M."/>
            <person name="Wu D."/>
            <person name="Thiagarajan M."/>
            <person name="Wortman J.R."/>
            <person name="Badger J.H."/>
            <person name="Ren Q."/>
            <person name="Amedeo P."/>
            <person name="Jones K.M."/>
            <person name="Tallon L.J."/>
            <person name="Delcher A.L."/>
            <person name="Salzberg S.L."/>
            <person name="Silva J.C."/>
            <person name="Haas B.J."/>
            <person name="Majoros W.H."/>
            <person name="Farzad M."/>
            <person name="Carlton J.M."/>
            <person name="Smith R.K. Jr."/>
            <person name="Garg J."/>
            <person name="Pearlman R.E."/>
            <person name="Karrer K.M."/>
            <person name="Sun L."/>
            <person name="Manning G."/>
            <person name="Elde N.C."/>
            <person name="Turkewitz A.P."/>
            <person name="Asai D.J."/>
            <person name="Wilkes D.E."/>
            <person name="Wang Y."/>
            <person name="Cai H."/>
            <person name="Collins K."/>
            <person name="Stewart B.A."/>
            <person name="Lee S.R."/>
            <person name="Wilamowska K."/>
            <person name="Weinberg Z."/>
            <person name="Ruzzo W.L."/>
            <person name="Wloga D."/>
            <person name="Gaertig J."/>
            <person name="Frankel J."/>
            <person name="Tsao C.-C."/>
            <person name="Gorovsky M.A."/>
            <person name="Keeling P.J."/>
            <person name="Waller R.F."/>
            <person name="Patron N.J."/>
            <person name="Cherry J.M."/>
            <person name="Stover N.A."/>
            <person name="Krieger C.J."/>
            <person name="del Toro C."/>
            <person name="Ryder H.F."/>
            <person name="Williamson S.C."/>
            <person name="Barbeau R.A."/>
            <person name="Hamilton E.P."/>
            <person name="Orias E."/>
        </authorList>
    </citation>
    <scope>NUCLEOTIDE SEQUENCE [LARGE SCALE GENOMIC DNA]</scope>
    <source>
        <strain evidence="6">SB210</strain>
    </source>
</reference>
<evidence type="ECO:0000259" key="4">
    <source>
        <dbReference type="SMART" id="SM00181"/>
    </source>
</evidence>
<dbReference type="Proteomes" id="UP000009168">
    <property type="component" value="Unassembled WGS sequence"/>
</dbReference>
<keyword evidence="2" id="KW-1133">Transmembrane helix</keyword>
<dbReference type="SUPFAM" id="SSF57184">
    <property type="entry name" value="Growth factor receptor domain"/>
    <property type="match status" value="3"/>
</dbReference>
<name>Q24FH5_TETTS</name>
<evidence type="ECO:0000256" key="2">
    <source>
        <dbReference type="SAM" id="Phobius"/>
    </source>
</evidence>
<dbReference type="eggNOG" id="KOG2556">
    <property type="taxonomic scope" value="Eukaryota"/>
</dbReference>
<dbReference type="eggNOG" id="KOG3525">
    <property type="taxonomic scope" value="Eukaryota"/>
</dbReference>
<dbReference type="CDD" id="cd00064">
    <property type="entry name" value="FU"/>
    <property type="match status" value="1"/>
</dbReference>
<dbReference type="InterPro" id="IPR009030">
    <property type="entry name" value="Growth_fac_rcpt_cys_sf"/>
</dbReference>
<evidence type="ECO:0000256" key="3">
    <source>
        <dbReference type="SAM" id="SignalP"/>
    </source>
</evidence>
<gene>
    <name evidence="5" type="ORF">TTHERM_00864880</name>
</gene>
<dbReference type="PANTHER" id="PTHR23275">
    <property type="entry name" value="CABRIOLET.-RELATED"/>
    <property type="match status" value="1"/>
</dbReference>
<dbReference type="EMBL" id="GG662285">
    <property type="protein sequence ID" value="EAS06483.2"/>
    <property type="molecule type" value="Genomic_DNA"/>
</dbReference>
<organism evidence="5 6">
    <name type="scientific">Tetrahymena thermophila (strain SB210)</name>
    <dbReference type="NCBI Taxonomy" id="312017"/>
    <lineage>
        <taxon>Eukaryota</taxon>
        <taxon>Sar</taxon>
        <taxon>Alveolata</taxon>
        <taxon>Ciliophora</taxon>
        <taxon>Intramacronucleata</taxon>
        <taxon>Oligohymenophorea</taxon>
        <taxon>Hymenostomatida</taxon>
        <taxon>Tetrahymenina</taxon>
        <taxon>Tetrahymenidae</taxon>
        <taxon>Tetrahymena</taxon>
    </lineage>
</organism>
<dbReference type="SMART" id="SM00261">
    <property type="entry name" value="FU"/>
    <property type="match status" value="5"/>
</dbReference>
<feature type="domain" description="EGF-like" evidence="4">
    <location>
        <begin position="567"/>
        <end position="599"/>
    </location>
</feature>
<keyword evidence="2" id="KW-0472">Membrane</keyword>
<dbReference type="GeneID" id="7827913"/>
<dbReference type="SMART" id="SM00181">
    <property type="entry name" value="EGF"/>
    <property type="match status" value="6"/>
</dbReference>
<dbReference type="HOGENOM" id="CLU_251136_0_0_1"/>
<feature type="domain" description="EGF-like" evidence="4">
    <location>
        <begin position="669"/>
        <end position="701"/>
    </location>
</feature>
<keyword evidence="2" id="KW-0812">Transmembrane</keyword>